<dbReference type="OrthoDB" id="6370264at2"/>
<evidence type="ECO:0000313" key="5">
    <source>
        <dbReference type="Proteomes" id="UP000239866"/>
    </source>
</evidence>
<keyword evidence="5" id="KW-1185">Reference proteome</keyword>
<feature type="domain" description="Peptidoglycan binding-like" evidence="3">
    <location>
        <begin position="42"/>
        <end position="97"/>
    </location>
</feature>
<dbReference type="AlphaFoldDB" id="A0A2T1KKU3"/>
<dbReference type="Gene3D" id="1.10.101.10">
    <property type="entry name" value="PGBD-like superfamily/PGBD"/>
    <property type="match status" value="1"/>
</dbReference>
<evidence type="ECO:0000256" key="2">
    <source>
        <dbReference type="SAM" id="SignalP"/>
    </source>
</evidence>
<feature type="signal peptide" evidence="2">
    <location>
        <begin position="1"/>
        <end position="41"/>
    </location>
</feature>
<evidence type="ECO:0000256" key="1">
    <source>
        <dbReference type="SAM" id="MobiDB-lite"/>
    </source>
</evidence>
<dbReference type="Pfam" id="PF01471">
    <property type="entry name" value="PG_binding_1"/>
    <property type="match status" value="1"/>
</dbReference>
<reference evidence="4 5" key="1">
    <citation type="submission" date="2018-03" db="EMBL/GenBank/DDBJ databases">
        <title>Marinobacter brunus sp. nov., a marine bacterium of Gamma-proteobacteria isolated from the surface seawater of the South China Sea.</title>
        <authorList>
            <person name="Cheng H."/>
            <person name="Wu Y.-H."/>
            <person name="Xamxidin M."/>
            <person name="Xu X.-W."/>
        </authorList>
    </citation>
    <scope>NUCLEOTIDE SEQUENCE [LARGE SCALE GENOMIC DNA]</scope>
    <source>
        <strain evidence="4 5">NH169-3</strain>
    </source>
</reference>
<comment type="caution">
    <text evidence="4">The sequence shown here is derived from an EMBL/GenBank/DDBJ whole genome shotgun (WGS) entry which is preliminary data.</text>
</comment>
<sequence length="146" mass="15069">MSQRCPGEGQVKTLQAVTRWSGTVLSTATLAILALPGAAQANNDVVALKHALYGAGYEITNVSPSMDEATRAELSQFQQDNGLQATGILNEETEKALGMITVQQAAANAGQTATVPAAPASAVEPAEAAAAEEAIEEDEDGGWSLW</sequence>
<evidence type="ECO:0000313" key="4">
    <source>
        <dbReference type="EMBL" id="PSF10749.1"/>
    </source>
</evidence>
<organism evidence="4 5">
    <name type="scientific">Marinobacter fuscus</name>
    <dbReference type="NCBI Taxonomy" id="2109942"/>
    <lineage>
        <taxon>Bacteria</taxon>
        <taxon>Pseudomonadati</taxon>
        <taxon>Pseudomonadota</taxon>
        <taxon>Gammaproteobacteria</taxon>
        <taxon>Pseudomonadales</taxon>
        <taxon>Marinobacteraceae</taxon>
        <taxon>Marinobacter</taxon>
    </lineage>
</organism>
<feature type="compositionally biased region" description="Acidic residues" evidence="1">
    <location>
        <begin position="133"/>
        <end position="146"/>
    </location>
</feature>
<evidence type="ECO:0000259" key="3">
    <source>
        <dbReference type="Pfam" id="PF01471"/>
    </source>
</evidence>
<dbReference type="InterPro" id="IPR036365">
    <property type="entry name" value="PGBD-like_sf"/>
</dbReference>
<dbReference type="EMBL" id="PXNP01000023">
    <property type="protein sequence ID" value="PSF10749.1"/>
    <property type="molecule type" value="Genomic_DNA"/>
</dbReference>
<gene>
    <name evidence="4" type="ORF">C7H09_06170</name>
</gene>
<dbReference type="InterPro" id="IPR002477">
    <property type="entry name" value="Peptidoglycan-bd-like"/>
</dbReference>
<dbReference type="SUPFAM" id="SSF47090">
    <property type="entry name" value="PGBD-like"/>
    <property type="match status" value="1"/>
</dbReference>
<protein>
    <submittedName>
        <fullName evidence="4">Peptidoglycan-binding protein</fullName>
    </submittedName>
</protein>
<feature type="chain" id="PRO_5015786638" evidence="2">
    <location>
        <begin position="42"/>
        <end position="146"/>
    </location>
</feature>
<dbReference type="InterPro" id="IPR036366">
    <property type="entry name" value="PGBDSf"/>
</dbReference>
<keyword evidence="2" id="KW-0732">Signal</keyword>
<dbReference type="Proteomes" id="UP000239866">
    <property type="component" value="Unassembled WGS sequence"/>
</dbReference>
<feature type="region of interest" description="Disordered" evidence="1">
    <location>
        <begin position="125"/>
        <end position="146"/>
    </location>
</feature>
<proteinExistence type="predicted"/>
<accession>A0A2T1KKU3</accession>
<name>A0A2T1KKU3_9GAMM</name>